<dbReference type="RefSeq" id="WP_181382908.1">
    <property type="nucleotide sequence ID" value="NZ_CP146991.1"/>
</dbReference>
<keyword evidence="1" id="KW-0812">Transmembrane</keyword>
<sequence length="52" mass="5854">MNKLKQLSGYYYAVMNYLRTPKGRHDAVDYAQAAALIATVAGIVWFIITCSR</sequence>
<keyword evidence="3" id="KW-1185">Reference proteome</keyword>
<gene>
    <name evidence="2" type="ORF">SSPH_00518</name>
</gene>
<organism evidence="2 3">
    <name type="scientific">Sporomusa sphaeroides DSM 2875</name>
    <dbReference type="NCBI Taxonomy" id="1337886"/>
    <lineage>
        <taxon>Bacteria</taxon>
        <taxon>Bacillati</taxon>
        <taxon>Bacillota</taxon>
        <taxon>Negativicutes</taxon>
        <taxon>Selenomonadales</taxon>
        <taxon>Sporomusaceae</taxon>
        <taxon>Sporomusa</taxon>
    </lineage>
</organism>
<feature type="transmembrane region" description="Helical" evidence="1">
    <location>
        <begin position="30"/>
        <end position="48"/>
    </location>
</feature>
<evidence type="ECO:0000313" key="2">
    <source>
        <dbReference type="EMBL" id="CVK17882.1"/>
    </source>
</evidence>
<proteinExistence type="predicted"/>
<accession>A0ABP2C2J4</accession>
<protein>
    <submittedName>
        <fullName evidence="2">Uncharacterized protein</fullName>
    </submittedName>
</protein>
<evidence type="ECO:0000313" key="3">
    <source>
        <dbReference type="Proteomes" id="UP000245702"/>
    </source>
</evidence>
<dbReference type="EMBL" id="FCOW01000001">
    <property type="protein sequence ID" value="CVK17882.1"/>
    <property type="molecule type" value="Genomic_DNA"/>
</dbReference>
<keyword evidence="1" id="KW-0472">Membrane</keyword>
<comment type="caution">
    <text evidence="2">The sequence shown here is derived from an EMBL/GenBank/DDBJ whole genome shotgun (WGS) entry which is preliminary data.</text>
</comment>
<reference evidence="2 3" key="1">
    <citation type="submission" date="2016-01" db="EMBL/GenBank/DDBJ databases">
        <authorList>
            <person name="Brown R."/>
        </authorList>
    </citation>
    <scope>NUCLEOTIDE SEQUENCE [LARGE SCALE GENOMIC DNA]</scope>
    <source>
        <strain evidence="2">Sporomusa sphaeroides DSM 2875</strain>
    </source>
</reference>
<keyword evidence="1" id="KW-1133">Transmembrane helix</keyword>
<name>A0ABP2C2J4_9FIRM</name>
<dbReference type="Proteomes" id="UP000245702">
    <property type="component" value="Unassembled WGS sequence"/>
</dbReference>
<evidence type="ECO:0000256" key="1">
    <source>
        <dbReference type="SAM" id="Phobius"/>
    </source>
</evidence>